<accession>A0AAV2MFD0</accession>
<keyword evidence="3" id="KW-0399">Innate immunity</keyword>
<dbReference type="PANTHER" id="PTHR46985:SF2">
    <property type="entry name" value="APOPTOSIS-ASSOCIATED SPECK-LIKE PROTEIN CONTAINING A CARD"/>
    <property type="match status" value="1"/>
</dbReference>
<keyword evidence="4" id="KW-0391">Immunity</keyword>
<dbReference type="InterPro" id="IPR011029">
    <property type="entry name" value="DEATH-like_dom_sf"/>
</dbReference>
<name>A0AAV2MFD0_KNICA</name>
<evidence type="ECO:0008006" key="10">
    <source>
        <dbReference type="Google" id="ProtNLM"/>
    </source>
</evidence>
<organism evidence="8 9">
    <name type="scientific">Knipowitschia caucasica</name>
    <name type="common">Caucasian dwarf goby</name>
    <name type="synonym">Pomatoschistus caucasicus</name>
    <dbReference type="NCBI Taxonomy" id="637954"/>
    <lineage>
        <taxon>Eukaryota</taxon>
        <taxon>Metazoa</taxon>
        <taxon>Chordata</taxon>
        <taxon>Craniata</taxon>
        <taxon>Vertebrata</taxon>
        <taxon>Euteleostomi</taxon>
        <taxon>Actinopterygii</taxon>
        <taxon>Neopterygii</taxon>
        <taxon>Teleostei</taxon>
        <taxon>Neoteleostei</taxon>
        <taxon>Acanthomorphata</taxon>
        <taxon>Gobiaria</taxon>
        <taxon>Gobiiformes</taxon>
        <taxon>Gobioidei</taxon>
        <taxon>Gobiidae</taxon>
        <taxon>Gobiinae</taxon>
        <taxon>Knipowitschia</taxon>
    </lineage>
</organism>
<dbReference type="EMBL" id="OZ035829">
    <property type="protein sequence ID" value="CAL1612107.1"/>
    <property type="molecule type" value="Genomic_DNA"/>
</dbReference>
<dbReference type="Proteomes" id="UP001497482">
    <property type="component" value="Chromosome 7"/>
</dbReference>
<evidence type="ECO:0000256" key="4">
    <source>
        <dbReference type="ARBA" id="ARBA00022859"/>
    </source>
</evidence>
<dbReference type="Pfam" id="PF00619">
    <property type="entry name" value="CARD"/>
    <property type="match status" value="1"/>
</dbReference>
<dbReference type="PANTHER" id="PTHR46985">
    <property type="entry name" value="NACHT, LRR AND PYD DOMAINS-CONTAINING PROTEIN 1"/>
    <property type="match status" value="1"/>
</dbReference>
<dbReference type="SUPFAM" id="SSF47986">
    <property type="entry name" value="DEATH domain"/>
    <property type="match status" value="2"/>
</dbReference>
<dbReference type="AlphaFoldDB" id="A0AAV2MFD0"/>
<dbReference type="PROSITE" id="PS50209">
    <property type="entry name" value="CARD"/>
    <property type="match status" value="1"/>
</dbReference>
<dbReference type="InterPro" id="IPR001315">
    <property type="entry name" value="CARD"/>
</dbReference>
<protein>
    <recommendedName>
        <fullName evidence="10">LisH domain-containing protein</fullName>
    </recommendedName>
</protein>
<dbReference type="InterPro" id="IPR004020">
    <property type="entry name" value="DAPIN"/>
</dbReference>
<feature type="domain" description="CARD" evidence="6">
    <location>
        <begin position="107"/>
        <end position="175"/>
    </location>
</feature>
<sequence>MEVPSTRRLINDALNDLSSDQLASFRTALRERRGDGPRVRRTDVEDKSPLQLSELLVQTFLEDGAVRVTEQLLRDIDCMQTAAELGECAFTHGDFPLAQSPPLADAEYDTKQHFVDRHREELIVSYINPILDYLLQQGVLQGEQYDRIRSLRPTQEQTRTLQSIVGLPSLVLVRV</sequence>
<feature type="domain" description="Pyrin" evidence="7">
    <location>
        <begin position="1"/>
        <end position="91"/>
    </location>
</feature>
<reference evidence="8 9" key="1">
    <citation type="submission" date="2024-04" db="EMBL/GenBank/DDBJ databases">
        <authorList>
            <person name="Waldvogel A.-M."/>
            <person name="Schoenle A."/>
        </authorList>
    </citation>
    <scope>NUCLEOTIDE SEQUENCE [LARGE SCALE GENOMIC DNA]</scope>
</reference>
<evidence type="ECO:0000256" key="5">
    <source>
        <dbReference type="ARBA" id="ARBA00023198"/>
    </source>
</evidence>
<evidence type="ECO:0000256" key="2">
    <source>
        <dbReference type="ARBA" id="ARBA00022490"/>
    </source>
</evidence>
<evidence type="ECO:0000256" key="3">
    <source>
        <dbReference type="ARBA" id="ARBA00022588"/>
    </source>
</evidence>
<dbReference type="SMART" id="SM01289">
    <property type="entry name" value="PYRIN"/>
    <property type="match status" value="1"/>
</dbReference>
<dbReference type="GO" id="GO:0045087">
    <property type="term" value="P:innate immune response"/>
    <property type="evidence" value="ECO:0007669"/>
    <property type="project" value="UniProtKB-KW"/>
</dbReference>
<proteinExistence type="predicted"/>
<keyword evidence="9" id="KW-1185">Reference proteome</keyword>
<dbReference type="GO" id="GO:0006954">
    <property type="term" value="P:inflammatory response"/>
    <property type="evidence" value="ECO:0007669"/>
    <property type="project" value="UniProtKB-KW"/>
</dbReference>
<dbReference type="GO" id="GO:0042981">
    <property type="term" value="P:regulation of apoptotic process"/>
    <property type="evidence" value="ECO:0007669"/>
    <property type="project" value="InterPro"/>
</dbReference>
<evidence type="ECO:0000259" key="7">
    <source>
        <dbReference type="PROSITE" id="PS50824"/>
    </source>
</evidence>
<evidence type="ECO:0000313" key="9">
    <source>
        <dbReference type="Proteomes" id="UP001497482"/>
    </source>
</evidence>
<evidence type="ECO:0000256" key="1">
    <source>
        <dbReference type="ARBA" id="ARBA00004514"/>
    </source>
</evidence>
<dbReference type="InterPro" id="IPR051249">
    <property type="entry name" value="NLRP_Inflammasome"/>
</dbReference>
<dbReference type="GO" id="GO:0005829">
    <property type="term" value="C:cytosol"/>
    <property type="evidence" value="ECO:0007669"/>
    <property type="project" value="UniProtKB-SubCell"/>
</dbReference>
<gene>
    <name evidence="8" type="ORF">KC01_LOCUS38468</name>
</gene>
<evidence type="ECO:0000313" key="8">
    <source>
        <dbReference type="EMBL" id="CAL1612107.1"/>
    </source>
</evidence>
<evidence type="ECO:0000259" key="6">
    <source>
        <dbReference type="PROSITE" id="PS50209"/>
    </source>
</evidence>
<dbReference type="Pfam" id="PF02758">
    <property type="entry name" value="PYRIN"/>
    <property type="match status" value="1"/>
</dbReference>
<dbReference type="Gene3D" id="1.10.533.10">
    <property type="entry name" value="Death Domain, Fas"/>
    <property type="match status" value="2"/>
</dbReference>
<dbReference type="PROSITE" id="PS50824">
    <property type="entry name" value="DAPIN"/>
    <property type="match status" value="1"/>
</dbReference>
<keyword evidence="2" id="KW-0963">Cytoplasm</keyword>
<keyword evidence="5" id="KW-0395">Inflammatory response</keyword>
<comment type="subcellular location">
    <subcellularLocation>
        <location evidence="1">Cytoplasm</location>
        <location evidence="1">Cytosol</location>
    </subcellularLocation>
</comment>